<evidence type="ECO:0000313" key="1">
    <source>
        <dbReference type="EMBL" id="JAP29645.1"/>
    </source>
</evidence>
<dbReference type="AlphaFoldDB" id="A0A0V0IAL8"/>
<accession>A0A0V0IAL8</accession>
<protein>
    <submittedName>
        <fullName evidence="1">Putative ovule protein</fullName>
    </submittedName>
</protein>
<proteinExistence type="predicted"/>
<sequence length="83" mass="9666">MYTSCISACFQLFETCFQFSALVFTTFHLFVNFSIPRGADSENKWIWAFVAHFEMRGGENPSWTQSIFICNRKKGTKVRIIII</sequence>
<reference evidence="1" key="1">
    <citation type="submission" date="2015-12" db="EMBL/GenBank/DDBJ databases">
        <title>Gene expression during late stages of embryo sac development: a critical building block for successful pollen-pistil interactions.</title>
        <authorList>
            <person name="Liu Y."/>
            <person name="Joly V."/>
            <person name="Sabar M."/>
            <person name="Matton D.P."/>
        </authorList>
    </citation>
    <scope>NUCLEOTIDE SEQUENCE</scope>
</reference>
<name>A0A0V0IAL8_SOLCH</name>
<dbReference type="EMBL" id="GEDG01008888">
    <property type="protein sequence ID" value="JAP29645.1"/>
    <property type="molecule type" value="Transcribed_RNA"/>
</dbReference>
<organism evidence="1">
    <name type="scientific">Solanum chacoense</name>
    <name type="common">Chaco potato</name>
    <dbReference type="NCBI Taxonomy" id="4108"/>
    <lineage>
        <taxon>Eukaryota</taxon>
        <taxon>Viridiplantae</taxon>
        <taxon>Streptophyta</taxon>
        <taxon>Embryophyta</taxon>
        <taxon>Tracheophyta</taxon>
        <taxon>Spermatophyta</taxon>
        <taxon>Magnoliopsida</taxon>
        <taxon>eudicotyledons</taxon>
        <taxon>Gunneridae</taxon>
        <taxon>Pentapetalae</taxon>
        <taxon>asterids</taxon>
        <taxon>lamiids</taxon>
        <taxon>Solanales</taxon>
        <taxon>Solanaceae</taxon>
        <taxon>Solanoideae</taxon>
        <taxon>Solaneae</taxon>
        <taxon>Solanum</taxon>
    </lineage>
</organism>